<dbReference type="InterPro" id="IPR029064">
    <property type="entry name" value="Ribosomal_eL30-like_sf"/>
</dbReference>
<feature type="region of interest" description="Disordered" evidence="1">
    <location>
        <begin position="127"/>
        <end position="156"/>
    </location>
</feature>
<dbReference type="OrthoDB" id="3449793at2"/>
<dbReference type="EMBL" id="VIGB01000003">
    <property type="protein sequence ID" value="TQF07240.1"/>
    <property type="molecule type" value="Genomic_DNA"/>
</dbReference>
<dbReference type="Pfam" id="PF18845">
    <property type="entry name" value="baeRF_family3"/>
    <property type="match status" value="1"/>
</dbReference>
<dbReference type="Proteomes" id="UP000319103">
    <property type="component" value="Unassembled WGS sequence"/>
</dbReference>
<evidence type="ECO:0000256" key="1">
    <source>
        <dbReference type="SAM" id="MobiDB-lite"/>
    </source>
</evidence>
<comment type="caution">
    <text evidence="2">The sequence shown here is derived from an EMBL/GenBank/DDBJ whole genome shotgun (WGS) entry which is preliminary data.</text>
</comment>
<dbReference type="Gene3D" id="3.30.1330.30">
    <property type="match status" value="1"/>
</dbReference>
<proteinExistence type="predicted"/>
<evidence type="ECO:0000313" key="2">
    <source>
        <dbReference type="EMBL" id="TQF07240.1"/>
    </source>
</evidence>
<dbReference type="InterPro" id="IPR041289">
    <property type="entry name" value="Bact_RF_family3"/>
</dbReference>
<feature type="compositionally biased region" description="Basic and acidic residues" evidence="1">
    <location>
        <begin position="140"/>
        <end position="151"/>
    </location>
</feature>
<keyword evidence="3" id="KW-1185">Reference proteome</keyword>
<accession>A0A540WDX5</accession>
<reference evidence="2 3" key="1">
    <citation type="submission" date="2019-06" db="EMBL/GenBank/DDBJ databases">
        <title>Description of Kitasatospora acidophila sp. nov. isolated from pine grove soil, and reclassification of Streptomyces novaecaesareae to Kitasatospora novaeceasareae comb. nov.</title>
        <authorList>
            <person name="Kim M.J."/>
        </authorList>
    </citation>
    <scope>NUCLEOTIDE SEQUENCE [LARGE SCALE GENOMIC DNA]</scope>
    <source>
        <strain evidence="2 3">MMS16-CNU292</strain>
    </source>
</reference>
<gene>
    <name evidence="2" type="ORF">E6W39_09715</name>
</gene>
<protein>
    <submittedName>
        <fullName evidence="2">Chemotaxis protein</fullName>
    </submittedName>
</protein>
<organism evidence="2 3">
    <name type="scientific">Kitasatospora acidiphila</name>
    <dbReference type="NCBI Taxonomy" id="2567942"/>
    <lineage>
        <taxon>Bacteria</taxon>
        <taxon>Bacillati</taxon>
        <taxon>Actinomycetota</taxon>
        <taxon>Actinomycetes</taxon>
        <taxon>Kitasatosporales</taxon>
        <taxon>Streptomycetaceae</taxon>
        <taxon>Kitasatospora</taxon>
    </lineage>
</organism>
<evidence type="ECO:0000313" key="3">
    <source>
        <dbReference type="Proteomes" id="UP000319103"/>
    </source>
</evidence>
<dbReference type="AlphaFoldDB" id="A0A540WDX5"/>
<sequence>MPTHRQATGTEQDTLQLKNLLAEARRRIEADDTLGRADRLDVLDQLDKAAGEVDLRHAAQDGLLLFAAPGEHQMWKLPRTVPVRVVVSDTFLTRNLVAARAVYAPYWVLTLGAEQVRLWSGAGPDLAESTAGGFPQRPANPEKFDPQREEQIGDTPSVYSHEDTKIFYREVDAALDALLKEAPRPCYLVGVPEAVSLFESITSHREVIVARLEKGGLGAGPATALAPALALVRAEQVRAEREAALARLDQAASRKTLAAGLDEIWVAVTEGRVAELVVEEHYQETVEVTDGHLAPALADAQPTGTGEIREDVVDEIVERTLQAGGTVTFVPDETLTDRQSIAAVLRY</sequence>
<name>A0A540WDX5_9ACTN</name>